<dbReference type="EMBL" id="AP011461">
    <property type="protein sequence ID" value="BAX24832.1"/>
    <property type="molecule type" value="Genomic_DNA"/>
</dbReference>
<proteinExistence type="predicted"/>
<feature type="compositionally biased region" description="Basic and acidic residues" evidence="1">
    <location>
        <begin position="235"/>
        <end position="250"/>
    </location>
</feature>
<organism evidence="2">
    <name type="scientific">Oryza glumipatula</name>
    <dbReference type="NCBI Taxonomy" id="40148"/>
    <lineage>
        <taxon>Eukaryota</taxon>
        <taxon>Viridiplantae</taxon>
        <taxon>Streptophyta</taxon>
        <taxon>Embryophyta</taxon>
        <taxon>Tracheophyta</taxon>
        <taxon>Spermatophyta</taxon>
        <taxon>Magnoliopsida</taxon>
        <taxon>Liliopsida</taxon>
        <taxon>Poales</taxon>
        <taxon>Poaceae</taxon>
        <taxon>BOP clade</taxon>
        <taxon>Oryzoideae</taxon>
        <taxon>Oryzeae</taxon>
        <taxon>Oryzinae</taxon>
        <taxon>Oryza</taxon>
    </lineage>
</organism>
<protein>
    <submittedName>
        <fullName evidence="2">Uncharacterized protein</fullName>
    </submittedName>
</protein>
<sequence>MSAAHLFSFSSLFSTSGRPDSIQKNQVNADDGQGRRRTRTAAERRRAAGEAEAGIEVERGRVDAGGRRAAGRARWASSRSLRARRITRGATTAMKMSSYLSKHQDKSSILTPPNHEDWAGVDWPAASPTDAPTSRVGAPPLLLSCRLRCADRLRLPLQPHSPMPTLAAALAVASRARSPLALAAAPADTAAPPASARVRREKENNRKIRVTYISRRRRVGGGGGDEKEEAGGGEGDAHRDGEGERGRGELQGRGAAAHRARAAVAGAAGNGLLLVGGDAAGVLPSSEEGMKRWWAAGP</sequence>
<name>A0A1V1H0C4_9ORYZ</name>
<reference evidence="2" key="1">
    <citation type="submission" date="2009-05" db="EMBL/GenBank/DDBJ databases">
        <title>Oryza sativa Japonica Group genomic DNA, chromosome 6, BAC clone:KMK0024M20, cultivar:Khau Mac Kho.</title>
        <authorList>
            <person name="Matsumoto T."/>
            <person name="Wu J."/>
            <person name="Kanamori H."/>
        </authorList>
    </citation>
    <scope>NUCLEOTIDE SEQUENCE</scope>
    <source>
        <strain evidence="2">IRGC 105668</strain>
    </source>
</reference>
<feature type="compositionally biased region" description="Basic and acidic residues" evidence="1">
    <location>
        <begin position="40"/>
        <end position="49"/>
    </location>
</feature>
<feature type="region of interest" description="Disordered" evidence="1">
    <location>
        <begin position="215"/>
        <end position="255"/>
    </location>
</feature>
<dbReference type="AlphaFoldDB" id="A0A1V1H0C4"/>
<accession>A0A1V1H0C4</accession>
<evidence type="ECO:0000256" key="1">
    <source>
        <dbReference type="SAM" id="MobiDB-lite"/>
    </source>
</evidence>
<gene>
    <name evidence="2" type="primary">GL0029M03.25</name>
</gene>
<evidence type="ECO:0000313" key="2">
    <source>
        <dbReference type="EMBL" id="BAX24832.1"/>
    </source>
</evidence>
<feature type="region of interest" description="Disordered" evidence="1">
    <location>
        <begin position="15"/>
        <end position="52"/>
    </location>
</feature>